<name>A0A183NNL8_9TREM</name>
<feature type="non-terminal residue" evidence="2">
    <location>
        <position position="1"/>
    </location>
</feature>
<gene>
    <name evidence="2" type="ORF">SMTD_LOCUS3704</name>
</gene>
<feature type="compositionally biased region" description="Basic and acidic residues" evidence="1">
    <location>
        <begin position="1"/>
        <end position="42"/>
    </location>
</feature>
<feature type="region of interest" description="Disordered" evidence="1">
    <location>
        <begin position="1"/>
        <end position="67"/>
    </location>
</feature>
<evidence type="ECO:0000313" key="2">
    <source>
        <dbReference type="EMBL" id="VDO98289.1"/>
    </source>
</evidence>
<dbReference type="EMBL" id="UZAL01007468">
    <property type="protein sequence ID" value="VDO98289.1"/>
    <property type="molecule type" value="Genomic_DNA"/>
</dbReference>
<sequence>RSKQASDEEHWSRQAEIRGRTSKDGEKAAREESMKELYDAVKKLAGGYSKPERPVKDKDRPTTEVQQQRNRWVEYFEELLNRPAPTNPPDIEATHTDLPTDVNPPTTEEIRMATRQIKRGKAAGPDNIPAVALKSDIEVTTNMLHLPFKKIWEEEQVPMD</sequence>
<accession>A0A183NNL8</accession>
<protein>
    <submittedName>
        <fullName evidence="2">Uncharacterized protein</fullName>
    </submittedName>
</protein>
<evidence type="ECO:0000256" key="1">
    <source>
        <dbReference type="SAM" id="MobiDB-lite"/>
    </source>
</evidence>
<dbReference type="Proteomes" id="UP000269396">
    <property type="component" value="Unassembled WGS sequence"/>
</dbReference>
<evidence type="ECO:0000313" key="3">
    <source>
        <dbReference type="Proteomes" id="UP000269396"/>
    </source>
</evidence>
<organism evidence="2 3">
    <name type="scientific">Schistosoma mattheei</name>
    <dbReference type="NCBI Taxonomy" id="31246"/>
    <lineage>
        <taxon>Eukaryota</taxon>
        <taxon>Metazoa</taxon>
        <taxon>Spiralia</taxon>
        <taxon>Lophotrochozoa</taxon>
        <taxon>Platyhelminthes</taxon>
        <taxon>Trematoda</taxon>
        <taxon>Digenea</taxon>
        <taxon>Strigeidida</taxon>
        <taxon>Schistosomatoidea</taxon>
        <taxon>Schistosomatidae</taxon>
        <taxon>Schistosoma</taxon>
    </lineage>
</organism>
<feature type="compositionally biased region" description="Basic and acidic residues" evidence="1">
    <location>
        <begin position="50"/>
        <end position="62"/>
    </location>
</feature>
<reference evidence="2 3" key="1">
    <citation type="submission" date="2018-11" db="EMBL/GenBank/DDBJ databases">
        <authorList>
            <consortium name="Pathogen Informatics"/>
        </authorList>
    </citation>
    <scope>NUCLEOTIDE SEQUENCE [LARGE SCALE GENOMIC DNA]</scope>
    <source>
        <strain>Denwood</strain>
        <strain evidence="3">Zambia</strain>
    </source>
</reference>
<proteinExistence type="predicted"/>
<dbReference type="AlphaFoldDB" id="A0A183NNL8"/>
<feature type="region of interest" description="Disordered" evidence="1">
    <location>
        <begin position="81"/>
        <end position="106"/>
    </location>
</feature>
<keyword evidence="3" id="KW-1185">Reference proteome</keyword>